<gene>
    <name evidence="4" type="ORF">BCR43DRAFT_490322</name>
</gene>
<dbReference type="InParanoid" id="A0A1X2HFM2"/>
<sequence>MEKPTPRINSALREQYVDQTVRIIGKVSTFKDDMAVLETSDKGQVLVHLNGNNKWGSDYVEVIGKLTKEFALEEYKTNNLGNDLDLDLVEKVVQFSLKCPEMFLLD</sequence>
<dbReference type="GO" id="GO:0003684">
    <property type="term" value="F:damaged DNA binding"/>
    <property type="evidence" value="ECO:0007669"/>
    <property type="project" value="TreeGrafter"/>
</dbReference>
<protein>
    <submittedName>
        <fullName evidence="4">Replication factor A protein 3</fullName>
    </submittedName>
</protein>
<dbReference type="PANTHER" id="PTHR15114">
    <property type="entry name" value="REPLICATION PROTEIN A3"/>
    <property type="match status" value="1"/>
</dbReference>
<dbReference type="GO" id="GO:0005662">
    <property type="term" value="C:DNA replication factor A complex"/>
    <property type="evidence" value="ECO:0007669"/>
    <property type="project" value="TreeGrafter"/>
</dbReference>
<dbReference type="SUPFAM" id="SSF50249">
    <property type="entry name" value="Nucleic acid-binding proteins"/>
    <property type="match status" value="1"/>
</dbReference>
<evidence type="ECO:0000313" key="5">
    <source>
        <dbReference type="Proteomes" id="UP000242180"/>
    </source>
</evidence>
<dbReference type="GO" id="GO:0006284">
    <property type="term" value="P:base-excision repair"/>
    <property type="evidence" value="ECO:0007669"/>
    <property type="project" value="TreeGrafter"/>
</dbReference>
<dbReference type="GO" id="GO:0000724">
    <property type="term" value="P:double-strand break repair via homologous recombination"/>
    <property type="evidence" value="ECO:0007669"/>
    <property type="project" value="TreeGrafter"/>
</dbReference>
<evidence type="ECO:0000256" key="1">
    <source>
        <dbReference type="ARBA" id="ARBA00004123"/>
    </source>
</evidence>
<comment type="caution">
    <text evidence="4">The sequence shown here is derived from an EMBL/GenBank/DDBJ whole genome shotgun (WGS) entry which is preliminary data.</text>
</comment>
<dbReference type="PANTHER" id="PTHR15114:SF1">
    <property type="entry name" value="REPLICATION PROTEIN A 14 KDA SUBUNIT"/>
    <property type="match status" value="1"/>
</dbReference>
<dbReference type="AlphaFoldDB" id="A0A1X2HFM2"/>
<accession>A0A1X2HFM2</accession>
<organism evidence="4 5">
    <name type="scientific">Syncephalastrum racemosum</name>
    <name type="common">Filamentous fungus</name>
    <dbReference type="NCBI Taxonomy" id="13706"/>
    <lineage>
        <taxon>Eukaryota</taxon>
        <taxon>Fungi</taxon>
        <taxon>Fungi incertae sedis</taxon>
        <taxon>Mucoromycota</taxon>
        <taxon>Mucoromycotina</taxon>
        <taxon>Mucoromycetes</taxon>
        <taxon>Mucorales</taxon>
        <taxon>Syncephalastraceae</taxon>
        <taxon>Syncephalastrum</taxon>
    </lineage>
</organism>
<dbReference type="OMA" id="MEITTTY"/>
<evidence type="ECO:0000256" key="3">
    <source>
        <dbReference type="ARBA" id="ARBA00023242"/>
    </source>
</evidence>
<name>A0A1X2HFM2_SYNRA</name>
<dbReference type="Pfam" id="PF08661">
    <property type="entry name" value="Rep_fac-A_3"/>
    <property type="match status" value="1"/>
</dbReference>
<dbReference type="EMBL" id="MCGN01000004">
    <property type="protein sequence ID" value="ORY97765.1"/>
    <property type="molecule type" value="Genomic_DNA"/>
</dbReference>
<dbReference type="InterPro" id="IPR013970">
    <property type="entry name" value="Rfa2"/>
</dbReference>
<dbReference type="Proteomes" id="UP000242180">
    <property type="component" value="Unassembled WGS sequence"/>
</dbReference>
<dbReference type="GO" id="GO:0035861">
    <property type="term" value="C:site of double-strand break"/>
    <property type="evidence" value="ECO:0007669"/>
    <property type="project" value="TreeGrafter"/>
</dbReference>
<dbReference type="Gene3D" id="2.40.50.140">
    <property type="entry name" value="Nucleic acid-binding proteins"/>
    <property type="match status" value="1"/>
</dbReference>
<dbReference type="GO" id="GO:0003697">
    <property type="term" value="F:single-stranded DNA binding"/>
    <property type="evidence" value="ECO:0007669"/>
    <property type="project" value="TreeGrafter"/>
</dbReference>
<evidence type="ECO:0000313" key="4">
    <source>
        <dbReference type="EMBL" id="ORY97765.1"/>
    </source>
</evidence>
<proteinExistence type="inferred from homology"/>
<comment type="similarity">
    <text evidence="2">Belongs to the replication factor A protein 3 family.</text>
</comment>
<evidence type="ECO:0000256" key="2">
    <source>
        <dbReference type="ARBA" id="ARBA00009761"/>
    </source>
</evidence>
<dbReference type="GO" id="GO:0006260">
    <property type="term" value="P:DNA replication"/>
    <property type="evidence" value="ECO:0007669"/>
    <property type="project" value="InterPro"/>
</dbReference>
<dbReference type="OrthoDB" id="188186at2759"/>
<dbReference type="STRING" id="13706.A0A1X2HFM2"/>
<comment type="subcellular location">
    <subcellularLocation>
        <location evidence="1">Nucleus</location>
    </subcellularLocation>
</comment>
<dbReference type="CDD" id="cd04479">
    <property type="entry name" value="RPA3"/>
    <property type="match status" value="1"/>
</dbReference>
<reference evidence="4 5" key="1">
    <citation type="submission" date="2016-07" db="EMBL/GenBank/DDBJ databases">
        <title>Pervasive Adenine N6-methylation of Active Genes in Fungi.</title>
        <authorList>
            <consortium name="DOE Joint Genome Institute"/>
            <person name="Mondo S.J."/>
            <person name="Dannebaum R.O."/>
            <person name="Kuo R.C."/>
            <person name="Labutti K."/>
            <person name="Haridas S."/>
            <person name="Kuo A."/>
            <person name="Salamov A."/>
            <person name="Ahrendt S.R."/>
            <person name="Lipzen A."/>
            <person name="Sullivan W."/>
            <person name="Andreopoulos W.B."/>
            <person name="Clum A."/>
            <person name="Lindquist E."/>
            <person name="Daum C."/>
            <person name="Ramamoorthy G.K."/>
            <person name="Gryganskyi A."/>
            <person name="Culley D."/>
            <person name="Magnuson J.K."/>
            <person name="James T.Y."/>
            <person name="O'Malley M.A."/>
            <person name="Stajich J.E."/>
            <person name="Spatafora J.W."/>
            <person name="Visel A."/>
            <person name="Grigoriev I.V."/>
        </authorList>
    </citation>
    <scope>NUCLEOTIDE SEQUENCE [LARGE SCALE GENOMIC DNA]</scope>
    <source>
        <strain evidence="4 5">NRRL 2496</strain>
    </source>
</reference>
<dbReference type="GO" id="GO:0006289">
    <property type="term" value="P:nucleotide-excision repair"/>
    <property type="evidence" value="ECO:0007669"/>
    <property type="project" value="TreeGrafter"/>
</dbReference>
<dbReference type="GO" id="GO:0006298">
    <property type="term" value="P:mismatch repair"/>
    <property type="evidence" value="ECO:0007669"/>
    <property type="project" value="TreeGrafter"/>
</dbReference>
<keyword evidence="5" id="KW-1185">Reference proteome</keyword>
<dbReference type="InterPro" id="IPR012340">
    <property type="entry name" value="NA-bd_OB-fold"/>
</dbReference>
<dbReference type="FunCoup" id="A0A1X2HFM2">
    <property type="interactions" value="77"/>
</dbReference>
<keyword evidence="3" id="KW-0539">Nucleus</keyword>